<evidence type="ECO:0000313" key="2">
    <source>
        <dbReference type="Proteomes" id="UP000597656"/>
    </source>
</evidence>
<organism evidence="1 2">
    <name type="scientific">Lentzea pudingi</name>
    <dbReference type="NCBI Taxonomy" id="1789439"/>
    <lineage>
        <taxon>Bacteria</taxon>
        <taxon>Bacillati</taxon>
        <taxon>Actinomycetota</taxon>
        <taxon>Actinomycetes</taxon>
        <taxon>Pseudonocardiales</taxon>
        <taxon>Pseudonocardiaceae</taxon>
        <taxon>Lentzea</taxon>
    </lineage>
</organism>
<keyword evidence="2" id="KW-1185">Reference proteome</keyword>
<sequence length="84" mass="9018">MVLAERGSNAEAMNHIGRALKLSRQLGNRPTEIVQLINIAAIHVTAERLEEARSVFVAADALTTSTSPVAVRASIASKFRHDPA</sequence>
<gene>
    <name evidence="1" type="ORF">GCM10011609_65580</name>
</gene>
<evidence type="ECO:0000313" key="1">
    <source>
        <dbReference type="EMBL" id="GGN15816.1"/>
    </source>
</evidence>
<dbReference type="InterPro" id="IPR011990">
    <property type="entry name" value="TPR-like_helical_dom_sf"/>
</dbReference>
<proteinExistence type="predicted"/>
<dbReference type="RefSeq" id="WP_189158749.1">
    <property type="nucleotide sequence ID" value="NZ_BMNC01000013.1"/>
</dbReference>
<reference evidence="2" key="1">
    <citation type="journal article" date="2019" name="Int. J. Syst. Evol. Microbiol.">
        <title>The Global Catalogue of Microorganisms (GCM) 10K type strain sequencing project: providing services to taxonomists for standard genome sequencing and annotation.</title>
        <authorList>
            <consortium name="The Broad Institute Genomics Platform"/>
            <consortium name="The Broad Institute Genome Sequencing Center for Infectious Disease"/>
            <person name="Wu L."/>
            <person name="Ma J."/>
        </authorList>
    </citation>
    <scope>NUCLEOTIDE SEQUENCE [LARGE SCALE GENOMIC DNA]</scope>
    <source>
        <strain evidence="2">CGMCC 4.7319</strain>
    </source>
</reference>
<evidence type="ECO:0008006" key="3">
    <source>
        <dbReference type="Google" id="ProtNLM"/>
    </source>
</evidence>
<comment type="caution">
    <text evidence="1">The sequence shown here is derived from an EMBL/GenBank/DDBJ whole genome shotgun (WGS) entry which is preliminary data.</text>
</comment>
<dbReference type="EMBL" id="BMNC01000013">
    <property type="protein sequence ID" value="GGN15816.1"/>
    <property type="molecule type" value="Genomic_DNA"/>
</dbReference>
<dbReference type="Proteomes" id="UP000597656">
    <property type="component" value="Unassembled WGS sequence"/>
</dbReference>
<protein>
    <recommendedName>
        <fullName evidence="3">Tetratricopeptide repeat-containing protein</fullName>
    </recommendedName>
</protein>
<dbReference type="Gene3D" id="1.25.40.10">
    <property type="entry name" value="Tetratricopeptide repeat domain"/>
    <property type="match status" value="1"/>
</dbReference>
<accession>A0ABQ2ILP6</accession>
<dbReference type="SUPFAM" id="SSF48452">
    <property type="entry name" value="TPR-like"/>
    <property type="match status" value="1"/>
</dbReference>
<name>A0ABQ2ILP6_9PSEU</name>